<dbReference type="Proteomes" id="UP001197247">
    <property type="component" value="Unassembled WGS sequence"/>
</dbReference>
<dbReference type="Gene3D" id="1.25.40.10">
    <property type="entry name" value="Tetratricopeptide repeat domain"/>
    <property type="match status" value="1"/>
</dbReference>
<accession>A0ABS5TTL9</accession>
<dbReference type="InterPro" id="IPR011990">
    <property type="entry name" value="TPR-like_helical_dom_sf"/>
</dbReference>
<evidence type="ECO:0000313" key="2">
    <source>
        <dbReference type="Proteomes" id="UP001197247"/>
    </source>
</evidence>
<keyword evidence="2" id="KW-1185">Reference proteome</keyword>
<organism evidence="1 2">
    <name type="scientific">Kineosporia corallincola</name>
    <dbReference type="NCBI Taxonomy" id="2835133"/>
    <lineage>
        <taxon>Bacteria</taxon>
        <taxon>Bacillati</taxon>
        <taxon>Actinomycetota</taxon>
        <taxon>Actinomycetes</taxon>
        <taxon>Kineosporiales</taxon>
        <taxon>Kineosporiaceae</taxon>
        <taxon>Kineosporia</taxon>
    </lineage>
</organism>
<comment type="caution">
    <text evidence="1">The sequence shown here is derived from an EMBL/GenBank/DDBJ whole genome shotgun (WGS) entry which is preliminary data.</text>
</comment>
<dbReference type="RefSeq" id="WP_214160682.1">
    <property type="nucleotide sequence ID" value="NZ_JAHBAY010000024.1"/>
</dbReference>
<protein>
    <recommendedName>
        <fullName evidence="3">XRE family transcriptional regulator</fullName>
    </recommendedName>
</protein>
<gene>
    <name evidence="1" type="ORF">KIH74_34675</name>
</gene>
<evidence type="ECO:0008006" key="3">
    <source>
        <dbReference type="Google" id="ProtNLM"/>
    </source>
</evidence>
<reference evidence="1 2" key="1">
    <citation type="submission" date="2021-05" db="EMBL/GenBank/DDBJ databases">
        <title>Kineosporia and Streptomyces sp. nov. two new marine actinobacteria isolated from Coral.</title>
        <authorList>
            <person name="Buangrab K."/>
            <person name="Sutthacheep M."/>
            <person name="Yeemin T."/>
            <person name="Harunari E."/>
            <person name="Igarashi Y."/>
            <person name="Kanchanasin P."/>
            <person name="Tanasupawat S."/>
            <person name="Phongsopitanun W."/>
        </authorList>
    </citation>
    <scope>NUCLEOTIDE SEQUENCE [LARGE SCALE GENOMIC DNA]</scope>
    <source>
        <strain evidence="1 2">J2-2</strain>
    </source>
</reference>
<dbReference type="EMBL" id="JAHBAY010000024">
    <property type="protein sequence ID" value="MBT0774142.1"/>
    <property type="molecule type" value="Genomic_DNA"/>
</dbReference>
<proteinExistence type="predicted"/>
<name>A0ABS5TTL9_9ACTN</name>
<sequence>MAEDGSAERDGEQVVPLLRVLRELGWSREQLIARVNLQRQRRGTDPLHAKTAYPWTNGTRPHASTANDVLAVLSRHTGRPVTLEDLGWDASRPRSSRRAQPLDDPYRAHAIDLIRATQGEIPMDRRSFTLLSGAAVTGVALDLLITGSPAMAAAAHGDRVSPQLLEVIESTVRTTRELDDAQGSTSALSWAGGTWQNLGRVLTGSSYSGNTQIRLQTAYLEMTEQYGWMLFDASHHPQAQRVFQTGLRLGGEAQDARPVRQATANLLASTAYQATWLGQYTEAATLLQVAEHKALADMTPGLKAILGSRKMSLAGANADGQALPRLEEQIRTCLSSPGADEPWWTLWQTPDMVDQQTGRAWLAAGDHETATPYLERSNQHTATPFARERMLRATELADALTKTGDVTGAVSAATTALTLSADVGSPRIRNQLTAVTDTLVRRYPTHASIADLVEQFPDH</sequence>
<evidence type="ECO:0000313" key="1">
    <source>
        <dbReference type="EMBL" id="MBT0774142.1"/>
    </source>
</evidence>